<evidence type="ECO:0000259" key="3">
    <source>
        <dbReference type="Pfam" id="PF13359"/>
    </source>
</evidence>
<accession>A0A1V9ZDC5</accession>
<dbReference type="AlphaFoldDB" id="A0A1V9ZDC5"/>
<reference evidence="4 5" key="1">
    <citation type="journal article" date="2014" name="Genome Biol. Evol.">
        <title>The secreted proteins of Achlya hypogyna and Thraustotheca clavata identify the ancestral oomycete secretome and reveal gene acquisitions by horizontal gene transfer.</title>
        <authorList>
            <person name="Misner I."/>
            <person name="Blouin N."/>
            <person name="Leonard G."/>
            <person name="Richards T.A."/>
            <person name="Lane C.E."/>
        </authorList>
    </citation>
    <scope>NUCLEOTIDE SEQUENCE [LARGE SCALE GENOMIC DNA]</scope>
    <source>
        <strain evidence="4 5">ATCC 48635</strain>
    </source>
</reference>
<evidence type="ECO:0000313" key="5">
    <source>
        <dbReference type="Proteomes" id="UP000243579"/>
    </source>
</evidence>
<proteinExistence type="predicted"/>
<protein>
    <recommendedName>
        <fullName evidence="3">DDE Tnp4 domain-containing protein</fullName>
    </recommendedName>
</protein>
<evidence type="ECO:0000256" key="1">
    <source>
        <dbReference type="ARBA" id="ARBA00001968"/>
    </source>
</evidence>
<dbReference type="EMBL" id="JNBR01000160">
    <property type="protein sequence ID" value="OQR95972.1"/>
    <property type="molecule type" value="Genomic_DNA"/>
</dbReference>
<dbReference type="Pfam" id="PF13359">
    <property type="entry name" value="DDE_Tnp_4"/>
    <property type="match status" value="1"/>
</dbReference>
<dbReference type="InterPro" id="IPR027806">
    <property type="entry name" value="HARBI1_dom"/>
</dbReference>
<organism evidence="4 5">
    <name type="scientific">Achlya hypogyna</name>
    <name type="common">Oomycete</name>
    <name type="synonym">Protoachlya hypogyna</name>
    <dbReference type="NCBI Taxonomy" id="1202772"/>
    <lineage>
        <taxon>Eukaryota</taxon>
        <taxon>Sar</taxon>
        <taxon>Stramenopiles</taxon>
        <taxon>Oomycota</taxon>
        <taxon>Saprolegniomycetes</taxon>
        <taxon>Saprolegniales</taxon>
        <taxon>Achlyaceae</taxon>
        <taxon>Achlya</taxon>
    </lineage>
</organism>
<feature type="domain" description="DDE Tnp4" evidence="3">
    <location>
        <begin position="21"/>
        <end position="172"/>
    </location>
</feature>
<name>A0A1V9ZDC5_ACHHY</name>
<dbReference type="STRING" id="1202772.A0A1V9ZDC5"/>
<keyword evidence="5" id="KW-1185">Reference proteome</keyword>
<comment type="caution">
    <text evidence="4">The sequence shown here is derived from an EMBL/GenBank/DDBJ whole genome shotgun (WGS) entry which is preliminary data.</text>
</comment>
<sequence>MSSRLVAKDPNTPFVNCIGLIDGTLFPFECKPTLNDYCSRKGCYALAAQGRILDIHLGWPGSTNDNRIWRNSKVYLQRWARFGPDEDLLGDSANGECSNLVPSFKKVPHKALGREHDLFNTRLAKIRIRVEHAIGILKGRFQHLKRIRLVRGSKEDLVKIMHIIRAATILHNMISEKMPRTWLDTNVCNTQTLPNSLANAAEIMGDVTSRRDDLLFDLLEHSCL</sequence>
<evidence type="ECO:0000313" key="4">
    <source>
        <dbReference type="EMBL" id="OQR95972.1"/>
    </source>
</evidence>
<gene>
    <name evidence="4" type="ORF">ACHHYP_20867</name>
</gene>
<keyword evidence="2" id="KW-0479">Metal-binding</keyword>
<dbReference type="OrthoDB" id="79099at2759"/>
<dbReference type="Proteomes" id="UP000243579">
    <property type="component" value="Unassembled WGS sequence"/>
</dbReference>
<comment type="cofactor">
    <cofactor evidence="1">
        <name>a divalent metal cation</name>
        <dbReference type="ChEBI" id="CHEBI:60240"/>
    </cofactor>
</comment>
<evidence type="ECO:0000256" key="2">
    <source>
        <dbReference type="ARBA" id="ARBA00022723"/>
    </source>
</evidence>
<dbReference type="GO" id="GO:0046872">
    <property type="term" value="F:metal ion binding"/>
    <property type="evidence" value="ECO:0007669"/>
    <property type="project" value="UniProtKB-KW"/>
</dbReference>